<dbReference type="EMBL" id="PVWP01000004">
    <property type="protein sequence ID" value="PSB37798.1"/>
    <property type="molecule type" value="Genomic_DNA"/>
</dbReference>
<gene>
    <name evidence="2" type="ORF">C7B81_06705</name>
</gene>
<dbReference type="SUPFAM" id="SSF50814">
    <property type="entry name" value="Lipocalins"/>
    <property type="match status" value="1"/>
</dbReference>
<feature type="domain" description="DUF3598" evidence="1">
    <location>
        <begin position="5"/>
        <end position="118"/>
    </location>
</feature>
<protein>
    <recommendedName>
        <fullName evidence="1">DUF3598 domain-containing protein</fullName>
    </recommendedName>
</protein>
<dbReference type="Gene3D" id="2.40.128.20">
    <property type="match status" value="1"/>
</dbReference>
<organism evidence="2 3">
    <name type="scientific">Aphanothece cf. minutissima CCALA 015</name>
    <dbReference type="NCBI Taxonomy" id="2107695"/>
    <lineage>
        <taxon>Bacteria</taxon>
        <taxon>Bacillati</taxon>
        <taxon>Cyanobacteriota</taxon>
        <taxon>Cyanophyceae</taxon>
        <taxon>Oscillatoriophycideae</taxon>
        <taxon>Chroococcales</taxon>
        <taxon>Aphanothecaceae</taxon>
        <taxon>Aphanothece</taxon>
    </lineage>
</organism>
<dbReference type="Proteomes" id="UP000238218">
    <property type="component" value="Unassembled WGS sequence"/>
</dbReference>
<dbReference type="InterPro" id="IPR012674">
    <property type="entry name" value="Calycin"/>
</dbReference>
<proteinExistence type="predicted"/>
<sequence length="198" mass="21933">MLEVNGGCWEGLFHRLGPDGREIERFPTRLRVSDEDGTIEAALTYLNSGRTVPMRFREPPAAMQISAAGHWSLGMDRMGPWPWIAELCVVQGERRRRVVLRHSVERLESFTYAREWRPGLADGGPATPLVAVIESIAPGEAGGSRWRLDDDVEVIIAPGPGQAGPVRVALSWQPADGPLCRIERRYTPYGLLEPLAPD</sequence>
<dbReference type="Pfam" id="PF12204">
    <property type="entry name" value="DUF3598_N"/>
    <property type="match status" value="1"/>
</dbReference>
<evidence type="ECO:0000313" key="3">
    <source>
        <dbReference type="Proteomes" id="UP000238218"/>
    </source>
</evidence>
<evidence type="ECO:0000259" key="1">
    <source>
        <dbReference type="Pfam" id="PF12204"/>
    </source>
</evidence>
<dbReference type="InterPro" id="IPR022017">
    <property type="entry name" value="BFA1-like_DUF3598"/>
</dbReference>
<comment type="caution">
    <text evidence="2">The sequence shown here is derived from an EMBL/GenBank/DDBJ whole genome shotgun (WGS) entry which is preliminary data.</text>
</comment>
<keyword evidence="3" id="KW-1185">Reference proteome</keyword>
<name>A0ABX5F9L0_9CHRO</name>
<reference evidence="2 3" key="1">
    <citation type="submission" date="2018-02" db="EMBL/GenBank/DDBJ databases">
        <authorList>
            <person name="Moore K."/>
            <person name="Momper L."/>
        </authorList>
    </citation>
    <scope>NUCLEOTIDE SEQUENCE [LARGE SCALE GENOMIC DNA]</scope>
    <source>
        <strain evidence="2 3">CCALA 015</strain>
    </source>
</reference>
<accession>A0ABX5F9L0</accession>
<reference evidence="2 3" key="2">
    <citation type="submission" date="2018-03" db="EMBL/GenBank/DDBJ databases">
        <title>The ancient ancestry and fast evolution of plastids.</title>
        <authorList>
            <person name="Moore K.R."/>
            <person name="Magnabosco C."/>
            <person name="Momper L."/>
            <person name="Gold D.A."/>
            <person name="Bosak T."/>
            <person name="Fournier G.P."/>
        </authorList>
    </citation>
    <scope>NUCLEOTIDE SEQUENCE [LARGE SCALE GENOMIC DNA]</scope>
    <source>
        <strain evidence="2 3">CCALA 015</strain>
    </source>
</reference>
<evidence type="ECO:0000313" key="2">
    <source>
        <dbReference type="EMBL" id="PSB37798.1"/>
    </source>
</evidence>